<keyword evidence="1" id="KW-0472">Membrane</keyword>
<sequence>MGSSCSILNDTSHDVWITHGINWTVLLATVGGVGVLATGGAALAAAGAAAGVGGALLGGGAMIMAEGGIIMGIAPATIAGLTATGWTVVGAVTNLATGTLALTLNITKPQAEALKAKVTEFQENSELIRPGEKYTWTGTLSLTKTVYVMNDKLQSDNLACFTGPTAGSENVYPISEYFKNLDVK</sequence>
<evidence type="ECO:0000313" key="3">
    <source>
        <dbReference type="Proteomes" id="UP001159405"/>
    </source>
</evidence>
<comment type="caution">
    <text evidence="2">The sequence shown here is derived from an EMBL/GenBank/DDBJ whole genome shotgun (WGS) entry which is preliminary data.</text>
</comment>
<name>A0ABN8QI41_9CNID</name>
<feature type="transmembrane region" description="Helical" evidence="1">
    <location>
        <begin position="20"/>
        <end position="43"/>
    </location>
</feature>
<evidence type="ECO:0000256" key="1">
    <source>
        <dbReference type="SAM" id="Phobius"/>
    </source>
</evidence>
<protein>
    <submittedName>
        <fullName evidence="2">Uncharacterized protein</fullName>
    </submittedName>
</protein>
<accession>A0ABN8QI41</accession>
<evidence type="ECO:0000313" key="2">
    <source>
        <dbReference type="EMBL" id="CAH3164460.1"/>
    </source>
</evidence>
<proteinExistence type="predicted"/>
<gene>
    <name evidence="2" type="ORF">PLOB_00006316</name>
</gene>
<keyword evidence="1" id="KW-1133">Transmembrane helix</keyword>
<dbReference type="Proteomes" id="UP001159405">
    <property type="component" value="Unassembled WGS sequence"/>
</dbReference>
<keyword evidence="1" id="KW-0812">Transmembrane</keyword>
<organism evidence="2 3">
    <name type="scientific">Porites lobata</name>
    <dbReference type="NCBI Taxonomy" id="104759"/>
    <lineage>
        <taxon>Eukaryota</taxon>
        <taxon>Metazoa</taxon>
        <taxon>Cnidaria</taxon>
        <taxon>Anthozoa</taxon>
        <taxon>Hexacorallia</taxon>
        <taxon>Scleractinia</taxon>
        <taxon>Fungiina</taxon>
        <taxon>Poritidae</taxon>
        <taxon>Porites</taxon>
    </lineage>
</organism>
<reference evidence="2 3" key="1">
    <citation type="submission" date="2022-05" db="EMBL/GenBank/DDBJ databases">
        <authorList>
            <consortium name="Genoscope - CEA"/>
            <person name="William W."/>
        </authorList>
    </citation>
    <scope>NUCLEOTIDE SEQUENCE [LARGE SCALE GENOMIC DNA]</scope>
</reference>
<keyword evidence="3" id="KW-1185">Reference proteome</keyword>
<dbReference type="EMBL" id="CALNXK010000129">
    <property type="protein sequence ID" value="CAH3164460.1"/>
    <property type="molecule type" value="Genomic_DNA"/>
</dbReference>